<name>A0ABX5KAM0_9BURK</name>
<feature type="region of interest" description="Disordered" evidence="1">
    <location>
        <begin position="128"/>
        <end position="161"/>
    </location>
</feature>
<evidence type="ECO:0000256" key="1">
    <source>
        <dbReference type="SAM" id="MobiDB-lite"/>
    </source>
</evidence>
<comment type="caution">
    <text evidence="2">The sequence shown here is derived from an EMBL/GenBank/DDBJ whole genome shotgun (WGS) entry which is preliminary data.</text>
</comment>
<dbReference type="EMBL" id="QEOB01000042">
    <property type="protein sequence ID" value="PVX61242.1"/>
    <property type="molecule type" value="Genomic_DNA"/>
</dbReference>
<protein>
    <submittedName>
        <fullName evidence="2">Uncharacterized protein</fullName>
    </submittedName>
</protein>
<evidence type="ECO:0000313" key="3">
    <source>
        <dbReference type="Proteomes" id="UP000245712"/>
    </source>
</evidence>
<dbReference type="Proteomes" id="UP000245712">
    <property type="component" value="Unassembled WGS sequence"/>
</dbReference>
<organism evidence="2 3">
    <name type="scientific">Paraburkholderia unamae</name>
    <dbReference type="NCBI Taxonomy" id="219649"/>
    <lineage>
        <taxon>Bacteria</taxon>
        <taxon>Pseudomonadati</taxon>
        <taxon>Pseudomonadota</taxon>
        <taxon>Betaproteobacteria</taxon>
        <taxon>Burkholderiales</taxon>
        <taxon>Burkholderiaceae</taxon>
        <taxon>Paraburkholderia</taxon>
    </lineage>
</organism>
<keyword evidence="3" id="KW-1185">Reference proteome</keyword>
<gene>
    <name evidence="2" type="ORF">C7402_14233</name>
</gene>
<sequence length="161" mass="18011">MATQESTLSLKKNNDVPSNATVTVASKSPFDITLKLYDLVEQNEPVLGGGFRTFKQFRERVGAPTFMIQGNSWPQNKGPHQQIVGGYAITHGIPKAFWDEWLEQNENADYVKNKMIFAHTEAASVTSKAADQAEIRSNMERLDPSNLPRGLQESTDMRRPS</sequence>
<proteinExistence type="predicted"/>
<feature type="compositionally biased region" description="Basic and acidic residues" evidence="1">
    <location>
        <begin position="131"/>
        <end position="143"/>
    </location>
</feature>
<reference evidence="2 3" key="1">
    <citation type="submission" date="2018-05" db="EMBL/GenBank/DDBJ databases">
        <title>Genomic Encyclopedia of Type Strains, Phase IV (KMG-V): Genome sequencing to study the core and pangenomes of soil and plant-associated prokaryotes.</title>
        <authorList>
            <person name="Whitman W."/>
        </authorList>
    </citation>
    <scope>NUCLEOTIDE SEQUENCE [LARGE SCALE GENOMIC DNA]</scope>
    <source>
        <strain evidence="2 3">SCZa-39</strain>
    </source>
</reference>
<evidence type="ECO:0000313" key="2">
    <source>
        <dbReference type="EMBL" id="PVX61242.1"/>
    </source>
</evidence>
<accession>A0ABX5KAM0</accession>
<dbReference type="RefSeq" id="WP_116614973.1">
    <property type="nucleotide sequence ID" value="NZ_QEOB01000042.1"/>
</dbReference>